<evidence type="ECO:0000259" key="2">
    <source>
        <dbReference type="Pfam" id="PF01738"/>
    </source>
</evidence>
<dbReference type="OrthoDB" id="9787933at2"/>
<dbReference type="PANTHER" id="PTHR46623:SF6">
    <property type="entry name" value="ALPHA_BETA-HYDROLASES SUPERFAMILY PROTEIN"/>
    <property type="match status" value="1"/>
</dbReference>
<dbReference type="Pfam" id="PF01738">
    <property type="entry name" value="DLH"/>
    <property type="match status" value="1"/>
</dbReference>
<dbReference type="Proteomes" id="UP000252707">
    <property type="component" value="Unassembled WGS sequence"/>
</dbReference>
<dbReference type="RefSeq" id="WP_114280075.1">
    <property type="nucleotide sequence ID" value="NZ_QPJY01000006.1"/>
</dbReference>
<dbReference type="GO" id="GO:0016787">
    <property type="term" value="F:hydrolase activity"/>
    <property type="evidence" value="ECO:0007669"/>
    <property type="project" value="InterPro"/>
</dbReference>
<dbReference type="EMBL" id="QPJY01000006">
    <property type="protein sequence ID" value="RCX29858.1"/>
    <property type="molecule type" value="Genomic_DNA"/>
</dbReference>
<feature type="signal peptide" evidence="1">
    <location>
        <begin position="1"/>
        <end position="21"/>
    </location>
</feature>
<accession>A0A369C9L5</accession>
<dbReference type="InterPro" id="IPR051049">
    <property type="entry name" value="Dienelactone_hydrolase-like"/>
</dbReference>
<dbReference type="SUPFAM" id="SSF53474">
    <property type="entry name" value="alpha/beta-Hydrolases"/>
    <property type="match status" value="1"/>
</dbReference>
<evidence type="ECO:0000313" key="4">
    <source>
        <dbReference type="Proteomes" id="UP000252707"/>
    </source>
</evidence>
<evidence type="ECO:0000256" key="1">
    <source>
        <dbReference type="SAM" id="SignalP"/>
    </source>
</evidence>
<protein>
    <submittedName>
        <fullName evidence="3">Carboxymethylenebutenolidase</fullName>
    </submittedName>
</protein>
<organism evidence="3 4">
    <name type="scientific">Thioalbus denitrificans</name>
    <dbReference type="NCBI Taxonomy" id="547122"/>
    <lineage>
        <taxon>Bacteria</taxon>
        <taxon>Pseudomonadati</taxon>
        <taxon>Pseudomonadota</taxon>
        <taxon>Gammaproteobacteria</taxon>
        <taxon>Chromatiales</taxon>
        <taxon>Ectothiorhodospiraceae</taxon>
        <taxon>Thioalbus</taxon>
    </lineage>
</organism>
<dbReference type="InterPro" id="IPR002925">
    <property type="entry name" value="Dienelactn_hydro"/>
</dbReference>
<keyword evidence="4" id="KW-1185">Reference proteome</keyword>
<dbReference type="PANTHER" id="PTHR46623">
    <property type="entry name" value="CARBOXYMETHYLENEBUTENOLIDASE-RELATED"/>
    <property type="match status" value="1"/>
</dbReference>
<dbReference type="AlphaFoldDB" id="A0A369C9L5"/>
<feature type="chain" id="PRO_5016834730" evidence="1">
    <location>
        <begin position="22"/>
        <end position="259"/>
    </location>
</feature>
<proteinExistence type="predicted"/>
<feature type="domain" description="Dienelactone hydrolase" evidence="2">
    <location>
        <begin position="56"/>
        <end position="257"/>
    </location>
</feature>
<comment type="caution">
    <text evidence="3">The sequence shown here is derived from an EMBL/GenBank/DDBJ whole genome shotgun (WGS) entry which is preliminary data.</text>
</comment>
<evidence type="ECO:0000313" key="3">
    <source>
        <dbReference type="EMBL" id="RCX29858.1"/>
    </source>
</evidence>
<gene>
    <name evidence="3" type="ORF">DFQ59_10690</name>
</gene>
<reference evidence="3 4" key="1">
    <citation type="submission" date="2018-07" db="EMBL/GenBank/DDBJ databases">
        <title>Genomic Encyclopedia of Type Strains, Phase IV (KMG-IV): sequencing the most valuable type-strain genomes for metagenomic binning, comparative biology and taxonomic classification.</title>
        <authorList>
            <person name="Goeker M."/>
        </authorList>
    </citation>
    <scope>NUCLEOTIDE SEQUENCE [LARGE SCALE GENOMIC DNA]</scope>
    <source>
        <strain evidence="3 4">DSM 26407</strain>
    </source>
</reference>
<dbReference type="InterPro" id="IPR029058">
    <property type="entry name" value="AB_hydrolase_fold"/>
</dbReference>
<dbReference type="Gene3D" id="3.40.50.1820">
    <property type="entry name" value="alpha/beta hydrolase"/>
    <property type="match status" value="1"/>
</dbReference>
<name>A0A369C9L5_9GAMM</name>
<keyword evidence="1" id="KW-0732">Signal</keyword>
<sequence length="259" mass="27589">MKSVLAGLLCLLLGSSGAAGAADMLRDEDHELNPRSPDQLLGGDTTLKTADGVEFGVYATGPEDADRGILLIHEWWGLNDHIRAWADRFARLGYRAYAVDLYGGGVATDPDTARSLMKAVNQQEANAKMTAALESLAAPGRKLATIGWCFGGGQSLQASLAAPEVVDATVIYYGPLVADPDVLEKLRGPVLGIFATQDQSISPDKVAAFEQAMQAAGKRLEVHSYDANHAFANPSGQRYDGEAAVAAWEVTRAFLDREL</sequence>